<organism evidence="1 2">
    <name type="scientific">Epidermidibacterium keratini</name>
    <dbReference type="NCBI Taxonomy" id="1891644"/>
    <lineage>
        <taxon>Bacteria</taxon>
        <taxon>Bacillati</taxon>
        <taxon>Actinomycetota</taxon>
        <taxon>Actinomycetes</taxon>
        <taxon>Sporichthyales</taxon>
        <taxon>Sporichthyaceae</taxon>
        <taxon>Epidermidibacterium</taxon>
    </lineage>
</organism>
<keyword evidence="2" id="KW-1185">Reference proteome</keyword>
<dbReference type="Pfam" id="PF10604">
    <property type="entry name" value="Polyketide_cyc2"/>
    <property type="match status" value="1"/>
</dbReference>
<dbReference type="SUPFAM" id="SSF55961">
    <property type="entry name" value="Bet v1-like"/>
    <property type="match status" value="1"/>
</dbReference>
<name>A0A7L4YT62_9ACTN</name>
<dbReference type="OrthoDB" id="880456at2"/>
<dbReference type="RefSeq" id="WP_159546852.1">
    <property type="nucleotide sequence ID" value="NZ_CP047156.1"/>
</dbReference>
<dbReference type="Proteomes" id="UP000463857">
    <property type="component" value="Chromosome"/>
</dbReference>
<evidence type="ECO:0000313" key="2">
    <source>
        <dbReference type="Proteomes" id="UP000463857"/>
    </source>
</evidence>
<accession>A0A7L4YT62</accession>
<dbReference type="EMBL" id="CP047156">
    <property type="protein sequence ID" value="QHC01717.1"/>
    <property type="molecule type" value="Genomic_DNA"/>
</dbReference>
<protein>
    <submittedName>
        <fullName evidence="1">SRPBCC family protein</fullName>
    </submittedName>
</protein>
<evidence type="ECO:0000313" key="1">
    <source>
        <dbReference type="EMBL" id="QHC01717.1"/>
    </source>
</evidence>
<dbReference type="AlphaFoldDB" id="A0A7L4YT62"/>
<proteinExistence type="predicted"/>
<gene>
    <name evidence="1" type="ORF">EK0264_16445</name>
</gene>
<dbReference type="InParanoid" id="A0A7L4YT62"/>
<dbReference type="Gene3D" id="3.30.530.20">
    <property type="match status" value="1"/>
</dbReference>
<sequence length="131" mass="14509">MTFTARHISQPIARPPAEVIAFAGNPQNLPRWAAGLSEGIRQDGERWVTESPMGTVEVSFTGPVDFGVLDHDVRLPDGSIVHNPLRVLANDDGSEVVFTLYERPGMPAEEFERDAEMVRADLKRLRAILES</sequence>
<dbReference type="KEGG" id="eke:EK0264_16445"/>
<dbReference type="InterPro" id="IPR023393">
    <property type="entry name" value="START-like_dom_sf"/>
</dbReference>
<reference evidence="1 2" key="1">
    <citation type="journal article" date="2018" name="Int. J. Syst. Evol. Microbiol.">
        <title>Epidermidibacterium keratini gen. nov., sp. nov., a member of the family Sporichthyaceae, isolated from keratin epidermis.</title>
        <authorList>
            <person name="Lee D.G."/>
            <person name="Trujillo M.E."/>
            <person name="Kang S."/>
            <person name="Nam J.J."/>
            <person name="Kim Y.J."/>
        </authorList>
    </citation>
    <scope>NUCLEOTIDE SEQUENCE [LARGE SCALE GENOMIC DNA]</scope>
    <source>
        <strain evidence="1 2">EPI-7</strain>
    </source>
</reference>
<dbReference type="InterPro" id="IPR019587">
    <property type="entry name" value="Polyketide_cyclase/dehydratase"/>
</dbReference>